<accession>A0ACB9NAX0</accession>
<comment type="caution">
    <text evidence="1">The sequence shown here is derived from an EMBL/GenBank/DDBJ whole genome shotgun (WGS) entry which is preliminary data.</text>
</comment>
<evidence type="ECO:0000313" key="1">
    <source>
        <dbReference type="EMBL" id="KAI4333627.1"/>
    </source>
</evidence>
<gene>
    <name evidence="1" type="ORF">L6164_018408</name>
</gene>
<dbReference type="Proteomes" id="UP000828941">
    <property type="component" value="Chromosome 7"/>
</dbReference>
<protein>
    <submittedName>
        <fullName evidence="1">Uncharacterized protein</fullName>
    </submittedName>
</protein>
<reference evidence="1 2" key="1">
    <citation type="journal article" date="2022" name="DNA Res.">
        <title>Chromosomal-level genome assembly of the orchid tree Bauhinia variegata (Leguminosae; Cercidoideae) supports the allotetraploid origin hypothesis of Bauhinia.</title>
        <authorList>
            <person name="Zhong Y."/>
            <person name="Chen Y."/>
            <person name="Zheng D."/>
            <person name="Pang J."/>
            <person name="Liu Y."/>
            <person name="Luo S."/>
            <person name="Meng S."/>
            <person name="Qian L."/>
            <person name="Wei D."/>
            <person name="Dai S."/>
            <person name="Zhou R."/>
        </authorList>
    </citation>
    <scope>NUCLEOTIDE SEQUENCE [LARGE SCALE GENOMIC DNA]</scope>
    <source>
        <strain evidence="1">BV-YZ2020</strain>
    </source>
</reference>
<evidence type="ECO:0000313" key="2">
    <source>
        <dbReference type="Proteomes" id="UP000828941"/>
    </source>
</evidence>
<keyword evidence="2" id="KW-1185">Reference proteome</keyword>
<dbReference type="EMBL" id="CM039432">
    <property type="protein sequence ID" value="KAI4333627.1"/>
    <property type="molecule type" value="Genomic_DNA"/>
</dbReference>
<organism evidence="1 2">
    <name type="scientific">Bauhinia variegata</name>
    <name type="common">Purple orchid tree</name>
    <name type="synonym">Phanera variegata</name>
    <dbReference type="NCBI Taxonomy" id="167791"/>
    <lineage>
        <taxon>Eukaryota</taxon>
        <taxon>Viridiplantae</taxon>
        <taxon>Streptophyta</taxon>
        <taxon>Embryophyta</taxon>
        <taxon>Tracheophyta</taxon>
        <taxon>Spermatophyta</taxon>
        <taxon>Magnoliopsida</taxon>
        <taxon>eudicotyledons</taxon>
        <taxon>Gunneridae</taxon>
        <taxon>Pentapetalae</taxon>
        <taxon>rosids</taxon>
        <taxon>fabids</taxon>
        <taxon>Fabales</taxon>
        <taxon>Fabaceae</taxon>
        <taxon>Cercidoideae</taxon>
        <taxon>Cercideae</taxon>
        <taxon>Bauhiniinae</taxon>
        <taxon>Bauhinia</taxon>
    </lineage>
</organism>
<proteinExistence type="predicted"/>
<name>A0ACB9NAX0_BAUVA</name>
<sequence>MPPCRVKDEQDGKKRSKLTRSISMRQPSDPVELLLAAKARESNSAETKEHQNQKKEEGRDKAIRIPYLLEAWLVQSCAPSPPPIPIWTSNKSSAEDMKAHIKFWAKAVASNVR</sequence>